<accession>A0A4W5LMM7</accession>
<reference evidence="3" key="1">
    <citation type="submission" date="2018-06" db="EMBL/GenBank/DDBJ databases">
        <title>Genome assembly of Danube salmon.</title>
        <authorList>
            <person name="Macqueen D.J."/>
            <person name="Gundappa M.K."/>
        </authorList>
    </citation>
    <scope>NUCLEOTIDE SEQUENCE [LARGE SCALE GENOMIC DNA]</scope>
</reference>
<dbReference type="Ensembl" id="ENSHHUT00000028069.1">
    <property type="protein sequence ID" value="ENSHHUP00000026999.1"/>
    <property type="gene ID" value="ENSHHUG00000017109.1"/>
</dbReference>
<dbReference type="Gene3D" id="1.10.10.10">
    <property type="entry name" value="Winged helix-like DNA-binding domain superfamily/Winged helix DNA-binding domain"/>
    <property type="match status" value="1"/>
</dbReference>
<dbReference type="InterPro" id="IPR036388">
    <property type="entry name" value="WH-like_DNA-bd_sf"/>
</dbReference>
<reference evidence="2" key="3">
    <citation type="submission" date="2025-09" db="UniProtKB">
        <authorList>
            <consortium name="Ensembl"/>
        </authorList>
    </citation>
    <scope>IDENTIFICATION</scope>
</reference>
<organism evidence="2 3">
    <name type="scientific">Hucho hucho</name>
    <name type="common">huchen</name>
    <dbReference type="NCBI Taxonomy" id="62062"/>
    <lineage>
        <taxon>Eukaryota</taxon>
        <taxon>Metazoa</taxon>
        <taxon>Chordata</taxon>
        <taxon>Craniata</taxon>
        <taxon>Vertebrata</taxon>
        <taxon>Euteleostomi</taxon>
        <taxon>Actinopterygii</taxon>
        <taxon>Neopterygii</taxon>
        <taxon>Teleostei</taxon>
        <taxon>Protacanthopterygii</taxon>
        <taxon>Salmoniformes</taxon>
        <taxon>Salmonidae</taxon>
        <taxon>Salmoninae</taxon>
        <taxon>Hucho</taxon>
    </lineage>
</organism>
<protein>
    <submittedName>
        <fullName evidence="2">Uncharacterized protein</fullName>
    </submittedName>
</protein>
<dbReference type="Proteomes" id="UP000314982">
    <property type="component" value="Unassembled WGS sequence"/>
</dbReference>
<evidence type="ECO:0000313" key="2">
    <source>
        <dbReference type="Ensembl" id="ENSHHUP00000026999.1"/>
    </source>
</evidence>
<feature type="compositionally biased region" description="Basic and acidic residues" evidence="1">
    <location>
        <begin position="138"/>
        <end position="151"/>
    </location>
</feature>
<dbReference type="AlphaFoldDB" id="A0A4W5LMM7"/>
<reference evidence="2" key="2">
    <citation type="submission" date="2025-08" db="UniProtKB">
        <authorList>
            <consortium name="Ensembl"/>
        </authorList>
    </citation>
    <scope>IDENTIFICATION</scope>
</reference>
<proteinExistence type="predicted"/>
<evidence type="ECO:0000313" key="3">
    <source>
        <dbReference type="Proteomes" id="UP000314982"/>
    </source>
</evidence>
<feature type="compositionally biased region" description="Low complexity" evidence="1">
    <location>
        <begin position="23"/>
        <end position="49"/>
    </location>
</feature>
<feature type="compositionally biased region" description="Acidic residues" evidence="1">
    <location>
        <begin position="160"/>
        <end position="175"/>
    </location>
</feature>
<evidence type="ECO:0000256" key="1">
    <source>
        <dbReference type="SAM" id="MobiDB-lite"/>
    </source>
</evidence>
<dbReference type="SUPFAM" id="SSF46689">
    <property type="entry name" value="Homeodomain-like"/>
    <property type="match status" value="1"/>
</dbReference>
<dbReference type="InterPro" id="IPR009057">
    <property type="entry name" value="Homeodomain-like_sf"/>
</dbReference>
<name>A0A4W5LMM7_9TELE</name>
<sequence>MDLADVVFFLHFSFFKERPLSSSMMLSSKKSDAGSSSSATSTTLAPGGAERSLEAQASAQVGVPPLAPGAMEIKKKERASPSGEPGGPPQPHLLGPGGVDLDTAEGRRTSRRKRSKQVEYREMDESLANLSEDEYYSEEERNAKAEKERKQVIPPPAPPMEEEADSEPEEPSGECESDCAKVRACERKCNIGQRKVCVRTGVEGGMFGFPGVEGAAFQSRLPHDRMTSQEAACFPDIISGPQQTQKVFLYIRNRTVRTHTYLINKTCLVLENIVHLGLKLWQIICFSSNFGLITRKSS</sequence>
<keyword evidence="3" id="KW-1185">Reference proteome</keyword>
<dbReference type="GeneTree" id="ENSGT00940000157193"/>
<dbReference type="STRING" id="62062.ENSHHUP00000026999"/>
<feature type="region of interest" description="Disordered" evidence="1">
    <location>
        <begin position="23"/>
        <end position="175"/>
    </location>
</feature>